<dbReference type="AlphaFoldDB" id="N1PGS6"/>
<evidence type="ECO:0000313" key="3">
    <source>
        <dbReference type="Proteomes" id="UP000016933"/>
    </source>
</evidence>
<protein>
    <submittedName>
        <fullName evidence="2">Uncharacterized protein</fullName>
    </submittedName>
</protein>
<evidence type="ECO:0000256" key="1">
    <source>
        <dbReference type="SAM" id="MobiDB-lite"/>
    </source>
</evidence>
<feature type="region of interest" description="Disordered" evidence="1">
    <location>
        <begin position="72"/>
        <end position="99"/>
    </location>
</feature>
<organism evidence="2 3">
    <name type="scientific">Dothistroma septosporum (strain NZE10 / CBS 128990)</name>
    <name type="common">Red band needle blight fungus</name>
    <name type="synonym">Mycosphaerella pini</name>
    <dbReference type="NCBI Taxonomy" id="675120"/>
    <lineage>
        <taxon>Eukaryota</taxon>
        <taxon>Fungi</taxon>
        <taxon>Dikarya</taxon>
        <taxon>Ascomycota</taxon>
        <taxon>Pezizomycotina</taxon>
        <taxon>Dothideomycetes</taxon>
        <taxon>Dothideomycetidae</taxon>
        <taxon>Mycosphaerellales</taxon>
        <taxon>Mycosphaerellaceae</taxon>
        <taxon>Dothistroma</taxon>
    </lineage>
</organism>
<proteinExistence type="predicted"/>
<dbReference type="EMBL" id="KB446542">
    <property type="protein sequence ID" value="EME41329.1"/>
    <property type="molecule type" value="Genomic_DNA"/>
</dbReference>
<feature type="region of interest" description="Disordered" evidence="1">
    <location>
        <begin position="1"/>
        <end position="45"/>
    </location>
</feature>
<reference evidence="3" key="1">
    <citation type="journal article" date="2012" name="PLoS Genet.">
        <title>The genomes of the fungal plant pathogens Cladosporium fulvum and Dothistroma septosporum reveal adaptation to different hosts and lifestyles but also signatures of common ancestry.</title>
        <authorList>
            <person name="de Wit P.J.G.M."/>
            <person name="van der Burgt A."/>
            <person name="Oekmen B."/>
            <person name="Stergiopoulos I."/>
            <person name="Abd-Elsalam K.A."/>
            <person name="Aerts A.L."/>
            <person name="Bahkali A.H."/>
            <person name="Beenen H.G."/>
            <person name="Chettri P."/>
            <person name="Cox M.P."/>
            <person name="Datema E."/>
            <person name="de Vries R.P."/>
            <person name="Dhillon B."/>
            <person name="Ganley A.R."/>
            <person name="Griffiths S.A."/>
            <person name="Guo Y."/>
            <person name="Hamelin R.C."/>
            <person name="Henrissat B."/>
            <person name="Kabir M.S."/>
            <person name="Jashni M.K."/>
            <person name="Kema G."/>
            <person name="Klaubauf S."/>
            <person name="Lapidus A."/>
            <person name="Levasseur A."/>
            <person name="Lindquist E."/>
            <person name="Mehrabi R."/>
            <person name="Ohm R.A."/>
            <person name="Owen T.J."/>
            <person name="Salamov A."/>
            <person name="Schwelm A."/>
            <person name="Schijlen E."/>
            <person name="Sun H."/>
            <person name="van den Burg H.A."/>
            <person name="van Ham R.C.H.J."/>
            <person name="Zhang S."/>
            <person name="Goodwin S.B."/>
            <person name="Grigoriev I.V."/>
            <person name="Collemare J."/>
            <person name="Bradshaw R.E."/>
        </authorList>
    </citation>
    <scope>NUCLEOTIDE SEQUENCE [LARGE SCALE GENOMIC DNA]</scope>
    <source>
        <strain evidence="3">NZE10 / CBS 128990</strain>
    </source>
</reference>
<keyword evidence="3" id="KW-1185">Reference proteome</keyword>
<feature type="compositionally biased region" description="Basic and acidic residues" evidence="1">
    <location>
        <begin position="29"/>
        <end position="45"/>
    </location>
</feature>
<reference evidence="2 3" key="2">
    <citation type="journal article" date="2012" name="PLoS Pathog.">
        <title>Diverse lifestyles and strategies of plant pathogenesis encoded in the genomes of eighteen Dothideomycetes fungi.</title>
        <authorList>
            <person name="Ohm R.A."/>
            <person name="Feau N."/>
            <person name="Henrissat B."/>
            <person name="Schoch C.L."/>
            <person name="Horwitz B.A."/>
            <person name="Barry K.W."/>
            <person name="Condon B.J."/>
            <person name="Copeland A.C."/>
            <person name="Dhillon B."/>
            <person name="Glaser F."/>
            <person name="Hesse C.N."/>
            <person name="Kosti I."/>
            <person name="LaButti K."/>
            <person name="Lindquist E.A."/>
            <person name="Lucas S."/>
            <person name="Salamov A.A."/>
            <person name="Bradshaw R.E."/>
            <person name="Ciuffetti L."/>
            <person name="Hamelin R.C."/>
            <person name="Kema G.H.J."/>
            <person name="Lawrence C."/>
            <person name="Scott J.A."/>
            <person name="Spatafora J.W."/>
            <person name="Turgeon B.G."/>
            <person name="de Wit P.J.G.M."/>
            <person name="Zhong S."/>
            <person name="Goodwin S.B."/>
            <person name="Grigoriev I.V."/>
        </authorList>
    </citation>
    <scope>NUCLEOTIDE SEQUENCE [LARGE SCALE GENOMIC DNA]</scope>
    <source>
        <strain evidence="3">NZE10 / CBS 128990</strain>
    </source>
</reference>
<name>N1PGS6_DOTSN</name>
<feature type="compositionally biased region" description="Polar residues" evidence="1">
    <location>
        <begin position="14"/>
        <end position="27"/>
    </location>
</feature>
<evidence type="ECO:0000313" key="2">
    <source>
        <dbReference type="EMBL" id="EME41329.1"/>
    </source>
</evidence>
<dbReference type="HOGENOM" id="CLU_2003868_0_0_1"/>
<dbReference type="Proteomes" id="UP000016933">
    <property type="component" value="Unassembled WGS sequence"/>
</dbReference>
<gene>
    <name evidence="2" type="ORF">DOTSEDRAFT_73674</name>
</gene>
<accession>N1PGS6</accession>
<sequence>MAQRASTVKLAPSASPSSGTEYSTGSCNEAERSEEHNTQTADRDVRKRIFSLADSSQGGLRLLVCISWQQGPVTTQVGDPGPSSRFDSAQDDVVPSLPRTDSLRFRSRWAAEQPEPVNHHHLAS</sequence>